<dbReference type="GO" id="GO:0016702">
    <property type="term" value="F:oxidoreductase activity, acting on single donors with incorporation of molecular oxygen, incorporation of two atoms of oxygen"/>
    <property type="evidence" value="ECO:0007669"/>
    <property type="project" value="InterPro"/>
</dbReference>
<dbReference type="AlphaFoldDB" id="A0A4D6N8E4"/>
<dbReference type="InterPro" id="IPR001024">
    <property type="entry name" value="PLAT/LH2_dom"/>
</dbReference>
<evidence type="ECO:0000256" key="1">
    <source>
        <dbReference type="ARBA" id="ARBA00001962"/>
    </source>
</evidence>
<dbReference type="Gene3D" id="1.20.245.10">
    <property type="entry name" value="Lipoxygenase-1, Domain 5"/>
    <property type="match status" value="1"/>
</dbReference>
<evidence type="ECO:0000256" key="14">
    <source>
        <dbReference type="PROSITE-ProRule" id="PRU00152"/>
    </source>
</evidence>
<dbReference type="InterPro" id="IPR036226">
    <property type="entry name" value="LipOase_C_sf"/>
</dbReference>
<evidence type="ECO:0000256" key="17">
    <source>
        <dbReference type="SAM" id="MobiDB-lite"/>
    </source>
</evidence>
<keyword evidence="6 15" id="KW-0479">Metal-binding</keyword>
<dbReference type="FunFam" id="4.10.375.10:FF:000001">
    <property type="entry name" value="Lipoxygenase"/>
    <property type="match status" value="1"/>
</dbReference>
<dbReference type="EC" id="1.13.11.-" evidence="16"/>
<evidence type="ECO:0000256" key="6">
    <source>
        <dbReference type="ARBA" id="ARBA00022723"/>
    </source>
</evidence>
<evidence type="ECO:0000256" key="9">
    <source>
        <dbReference type="ARBA" id="ARBA00022964"/>
    </source>
</evidence>
<evidence type="ECO:0000256" key="15">
    <source>
        <dbReference type="RuleBase" id="RU003974"/>
    </source>
</evidence>
<keyword evidence="4" id="KW-0963">Cytoplasm</keyword>
<dbReference type="InterPro" id="IPR036392">
    <property type="entry name" value="PLAT/LH2_dom_sf"/>
</dbReference>
<comment type="subcellular location">
    <subcellularLocation>
        <location evidence="2">Cytoplasm</location>
    </subcellularLocation>
</comment>
<comment type="cofactor">
    <cofactor evidence="1 15">
        <name>Fe cation</name>
        <dbReference type="ChEBI" id="CHEBI:24875"/>
    </cofactor>
</comment>
<keyword evidence="5 16" id="KW-0444">Lipid biosynthesis</keyword>
<comment type="pathway">
    <text evidence="16">Lipid metabolism; oxylipin biosynthesis.</text>
</comment>
<dbReference type="Gene3D" id="4.10.372.10">
    <property type="entry name" value="Lipoxygenase-1, Domain 3"/>
    <property type="match status" value="1"/>
</dbReference>
<comment type="function">
    <text evidence="16">Plant lipoxygenase may be involved in a number of diverse aspects of plant physiology including growth and development, pest resistance, and senescence or responses to wounding.</text>
</comment>
<comment type="similarity">
    <text evidence="3 15">Belongs to the lipoxygenase family.</text>
</comment>
<dbReference type="CDD" id="cd01751">
    <property type="entry name" value="PLAT_LH2"/>
    <property type="match status" value="1"/>
</dbReference>
<dbReference type="Proteomes" id="UP000501690">
    <property type="component" value="Linkage Group LG10"/>
</dbReference>
<dbReference type="PROSITE" id="PS00711">
    <property type="entry name" value="LIPOXYGENASE_1"/>
    <property type="match status" value="1"/>
</dbReference>
<keyword evidence="7 16" id="KW-0925">Oxylipin biosynthesis</keyword>
<dbReference type="Pfam" id="PF00305">
    <property type="entry name" value="Lipoxygenase"/>
    <property type="match status" value="1"/>
</dbReference>
<evidence type="ECO:0000256" key="2">
    <source>
        <dbReference type="ARBA" id="ARBA00004496"/>
    </source>
</evidence>
<dbReference type="SMART" id="SM00308">
    <property type="entry name" value="LH2"/>
    <property type="match status" value="1"/>
</dbReference>
<name>A0A4D6N8E4_VIGUN</name>
<dbReference type="InterPro" id="IPR020834">
    <property type="entry name" value="LipOase_CS"/>
</dbReference>
<gene>
    <name evidence="20" type="ORF">DEO72_LG10g303</name>
</gene>
<dbReference type="GO" id="GO:0031408">
    <property type="term" value="P:oxylipin biosynthetic process"/>
    <property type="evidence" value="ECO:0007669"/>
    <property type="project" value="UniProtKB-UniRule"/>
</dbReference>
<evidence type="ECO:0000256" key="12">
    <source>
        <dbReference type="ARBA" id="ARBA00023098"/>
    </source>
</evidence>
<proteinExistence type="inferred from homology"/>
<keyword evidence="8" id="KW-0276">Fatty acid metabolism</keyword>
<dbReference type="GO" id="GO:0034440">
    <property type="term" value="P:lipid oxidation"/>
    <property type="evidence" value="ECO:0007669"/>
    <property type="project" value="InterPro"/>
</dbReference>
<dbReference type="FunFam" id="1.20.245.10:FF:000002">
    <property type="entry name" value="Lipoxygenase"/>
    <property type="match status" value="1"/>
</dbReference>
<dbReference type="Gene3D" id="2.60.60.20">
    <property type="entry name" value="PLAT/LH2 domain"/>
    <property type="match status" value="1"/>
</dbReference>
<keyword evidence="12" id="KW-0443">Lipid metabolism</keyword>
<dbReference type="Gene3D" id="3.10.450.60">
    <property type="match status" value="1"/>
</dbReference>
<evidence type="ECO:0000256" key="13">
    <source>
        <dbReference type="ARBA" id="ARBA00023160"/>
    </source>
</evidence>
<evidence type="ECO:0000256" key="3">
    <source>
        <dbReference type="ARBA" id="ARBA00009419"/>
    </source>
</evidence>
<dbReference type="OrthoDB" id="407298at2759"/>
<keyword evidence="11 15" id="KW-0408">Iron</keyword>
<dbReference type="Pfam" id="PF01477">
    <property type="entry name" value="PLAT"/>
    <property type="match status" value="1"/>
</dbReference>
<dbReference type="SUPFAM" id="SSF49723">
    <property type="entry name" value="Lipase/lipooxygenase domain (PLAT/LH2 domain)"/>
    <property type="match status" value="1"/>
</dbReference>
<evidence type="ECO:0000256" key="10">
    <source>
        <dbReference type="ARBA" id="ARBA00023002"/>
    </source>
</evidence>
<protein>
    <recommendedName>
        <fullName evidence="16">Lipoxygenase</fullName>
        <ecNumber evidence="16">1.13.11.-</ecNumber>
    </recommendedName>
</protein>
<accession>A0A4D6N8E4</accession>
<evidence type="ECO:0000259" key="18">
    <source>
        <dbReference type="PROSITE" id="PS50095"/>
    </source>
</evidence>
<dbReference type="GO" id="GO:0006633">
    <property type="term" value="P:fatty acid biosynthetic process"/>
    <property type="evidence" value="ECO:0007669"/>
    <property type="project" value="UniProtKB-KW"/>
</dbReference>
<dbReference type="UniPathway" id="UPA00382"/>
<dbReference type="Gramene" id="Vigun05g272100.1.v1.2">
    <property type="protein sequence ID" value="Vigun05g272100.1.v1.2"/>
    <property type="gene ID" value="Vigun05g272100.v1.2"/>
</dbReference>
<reference evidence="20 21" key="1">
    <citation type="submission" date="2019-04" db="EMBL/GenBank/DDBJ databases">
        <title>An improved genome assembly and genetic linkage map for asparagus bean, Vigna unguiculata ssp. sesquipedialis.</title>
        <authorList>
            <person name="Xia Q."/>
            <person name="Zhang R."/>
            <person name="Dong Y."/>
        </authorList>
    </citation>
    <scope>NUCLEOTIDE SEQUENCE [LARGE SCALE GENOMIC DNA]</scope>
    <source>
        <tissue evidence="20">Leaf</tissue>
    </source>
</reference>
<dbReference type="FunFam" id="3.10.450.60:FF:000002">
    <property type="entry name" value="Lipoxygenase"/>
    <property type="match status" value="1"/>
</dbReference>
<organism evidence="20 21">
    <name type="scientific">Vigna unguiculata</name>
    <name type="common">Cowpea</name>
    <dbReference type="NCBI Taxonomy" id="3917"/>
    <lineage>
        <taxon>Eukaryota</taxon>
        <taxon>Viridiplantae</taxon>
        <taxon>Streptophyta</taxon>
        <taxon>Embryophyta</taxon>
        <taxon>Tracheophyta</taxon>
        <taxon>Spermatophyta</taxon>
        <taxon>Magnoliopsida</taxon>
        <taxon>eudicotyledons</taxon>
        <taxon>Gunneridae</taxon>
        <taxon>Pentapetalae</taxon>
        <taxon>rosids</taxon>
        <taxon>fabids</taxon>
        <taxon>Fabales</taxon>
        <taxon>Fabaceae</taxon>
        <taxon>Papilionoideae</taxon>
        <taxon>50 kb inversion clade</taxon>
        <taxon>NPAAA clade</taxon>
        <taxon>indigoferoid/millettioid clade</taxon>
        <taxon>Phaseoleae</taxon>
        <taxon>Vigna</taxon>
    </lineage>
</organism>
<dbReference type="PANTHER" id="PTHR11771">
    <property type="entry name" value="LIPOXYGENASE"/>
    <property type="match status" value="1"/>
</dbReference>
<dbReference type="InterPro" id="IPR001246">
    <property type="entry name" value="LipOase_plant"/>
</dbReference>
<dbReference type="InterPro" id="IPR000907">
    <property type="entry name" value="LipOase"/>
</dbReference>
<dbReference type="InterPro" id="IPR027433">
    <property type="entry name" value="Lipoxygenase_dom_3"/>
</dbReference>
<evidence type="ECO:0000256" key="7">
    <source>
        <dbReference type="ARBA" id="ARBA00022767"/>
    </source>
</evidence>
<dbReference type="EMBL" id="CP039354">
    <property type="protein sequence ID" value="QCE09084.1"/>
    <property type="molecule type" value="Genomic_DNA"/>
</dbReference>
<dbReference type="InterPro" id="IPR042057">
    <property type="entry name" value="Lipoxy_PLAT/LH2"/>
</dbReference>
<keyword evidence="21" id="KW-1185">Reference proteome</keyword>
<dbReference type="PROSITE" id="PS51393">
    <property type="entry name" value="LIPOXYGENASE_3"/>
    <property type="match status" value="1"/>
</dbReference>
<dbReference type="Gene3D" id="4.10.375.10">
    <property type="entry name" value="Lipoxygenase-1, Domain 2"/>
    <property type="match status" value="1"/>
</dbReference>
<evidence type="ECO:0000256" key="8">
    <source>
        <dbReference type="ARBA" id="ARBA00022832"/>
    </source>
</evidence>
<dbReference type="GO" id="GO:0005737">
    <property type="term" value="C:cytoplasm"/>
    <property type="evidence" value="ECO:0007669"/>
    <property type="project" value="UniProtKB-SubCell"/>
</dbReference>
<evidence type="ECO:0000313" key="21">
    <source>
        <dbReference type="Proteomes" id="UP000501690"/>
    </source>
</evidence>
<comment type="caution">
    <text evidence="14">Lacks conserved residue(s) required for the propagation of feature annotation.</text>
</comment>
<dbReference type="SUPFAM" id="SSF48484">
    <property type="entry name" value="Lipoxigenase"/>
    <property type="match status" value="1"/>
</dbReference>
<dbReference type="InterPro" id="IPR013819">
    <property type="entry name" value="LipOase_C"/>
</dbReference>
<evidence type="ECO:0000256" key="4">
    <source>
        <dbReference type="ARBA" id="ARBA00022490"/>
    </source>
</evidence>
<feature type="domain" description="Lipoxygenase" evidence="19">
    <location>
        <begin position="184"/>
        <end position="872"/>
    </location>
</feature>
<sequence length="872" mass="98000">MFQVPGVPGVSGILNPGVHRQNKIKGTVVLMRKNVLDFNSVADLTKGNVSGVIGTGLNVIGSTVDGLTAFLGRSVALQLISATKSDESGKGKVGKDTFIEGIITSLPTLGAGESAFYVHFEWDESMGIPGAFYIKNFMQVEFYLKSLTLEDVPNHGTIRFVCNSWIYNNTLYKKALRIFFANNTYVPSETPAPLVHYREEELKNLRGDGTGERKEHERIYDYDVYNDLGNPDLNENFARPTLGGSSTHPYPRRGRTGRYPTRKDSSCEKPGEVYVPRDENFGHLKSSDFLAYGIKSLSQYVLPAFESVFTLNLTPNEFNSFQDVRDLCEGGIKLPTEVISTISPLPVIKELFRTDGEQVLKFPTPHVIQVSKSAWMTDEEFAREMIAGVNPNVIRGLKEFPPKSNLDPATYGDQHSKITAEVLDLEGSTVDEALANKRLFVLDYHDIFMPYIRRINQTYAKAYATRTILFLKENGTLKPVAIELSLPHPSGDQSGAVSQVILPAKEGVESTIWLLAKAYVVVNDSCYHQLMSHWLNTHAVIEPFIIATHRHLSALHPIYKLLTPHYRDTMNINALARQSLINADGIIEKSFLPSKYSVEMSSAVYKHWVFTDQALPAELIKRGVAVEDSSAPHGLRLLIEDYPYAVDGLEIWAVIKSWVQEYVSVYYAKDDDVISDSELQHWWKEAVEKGHADLKDEAWWPKLQTLEELVQICTIIIWTGSALHAAVNFGQYPYGGFILNRPTSSRRLLPEKGTPEYEEMVKSHQKAYLRTITSKFQTMIDLSVIEILSRHASDEVYLGQRENPHWTSDSKALQAFQKFGNKLKDIEEKLGSKNKDEKLRNRFGPVELPYTLLHPTSGEGLTFRGIPNSISI</sequence>
<dbReference type="GO" id="GO:0005506">
    <property type="term" value="F:iron ion binding"/>
    <property type="evidence" value="ECO:0007669"/>
    <property type="project" value="UniProtKB-ARBA"/>
</dbReference>
<evidence type="ECO:0000256" key="11">
    <source>
        <dbReference type="ARBA" id="ARBA00023004"/>
    </source>
</evidence>
<evidence type="ECO:0000313" key="20">
    <source>
        <dbReference type="EMBL" id="QCE09084.1"/>
    </source>
</evidence>
<dbReference type="PRINTS" id="PR00468">
    <property type="entry name" value="PLTLPOXGNASE"/>
</dbReference>
<dbReference type="PRINTS" id="PR00087">
    <property type="entry name" value="LIPOXYGENASE"/>
</dbReference>
<keyword evidence="10 15" id="KW-0560">Oxidoreductase</keyword>
<keyword evidence="9 15" id="KW-0223">Dioxygenase</keyword>
<dbReference type="InterPro" id="IPR020833">
    <property type="entry name" value="LipOase_Fe_BS"/>
</dbReference>
<evidence type="ECO:0000259" key="19">
    <source>
        <dbReference type="PROSITE" id="PS51393"/>
    </source>
</evidence>
<evidence type="ECO:0000256" key="16">
    <source>
        <dbReference type="RuleBase" id="RU003975"/>
    </source>
</evidence>
<evidence type="ECO:0000256" key="5">
    <source>
        <dbReference type="ARBA" id="ARBA00022516"/>
    </source>
</evidence>
<dbReference type="PROSITE" id="PS00081">
    <property type="entry name" value="LIPOXYGENASE_2"/>
    <property type="match status" value="1"/>
</dbReference>
<feature type="region of interest" description="Disordered" evidence="17">
    <location>
        <begin position="240"/>
        <end position="269"/>
    </location>
</feature>
<feature type="domain" description="PLAT" evidence="18">
    <location>
        <begin position="55"/>
        <end position="180"/>
    </location>
</feature>
<keyword evidence="13 16" id="KW-0275">Fatty acid biosynthesis</keyword>
<dbReference type="PROSITE" id="PS50095">
    <property type="entry name" value="PLAT"/>
    <property type="match status" value="1"/>
</dbReference>